<dbReference type="EMBL" id="UINC01110698">
    <property type="protein sequence ID" value="SVC78380.1"/>
    <property type="molecule type" value="Genomic_DNA"/>
</dbReference>
<dbReference type="AlphaFoldDB" id="A0A382Q047"/>
<proteinExistence type="predicted"/>
<feature type="region of interest" description="Disordered" evidence="1">
    <location>
        <begin position="70"/>
        <end position="96"/>
    </location>
</feature>
<evidence type="ECO:0000256" key="1">
    <source>
        <dbReference type="SAM" id="MobiDB-lite"/>
    </source>
</evidence>
<evidence type="ECO:0008006" key="3">
    <source>
        <dbReference type="Google" id="ProtNLM"/>
    </source>
</evidence>
<sequence length="338" mass="36934">QYGSDAIAGVINFILKDNSEGIEIHASRGKWMTAPNERGGETDITIAGNMGMALTDNGFLSVSAEYTDRPELSRGNQHASAADGYKGWDANDSDQDVSEWQTGMNWGRPENSGFRSVWNAGLTINDDVEAYSFGNYADTFGEYSFFLRAPGKSGALTPVPIDPTDPSKGNFSWGDTYPLGFTPRLEGHGTDFSSVVGIRGENLAGYGVNYDFSASYGSNYLHYYLKNSLNLSWGPYSPHNFVIGDLQQEETNLNADFTYSLSDAMNLAFGYEWREEAYTMYEGQKESWMPGPWAMVHMLIDPEVPGDSTNYTAPGLAANGMPGTDPSAAGVFKRQNTA</sequence>
<gene>
    <name evidence="2" type="ORF">METZ01_LOCUS331234</name>
</gene>
<dbReference type="PANTHER" id="PTHR47234">
    <property type="match status" value="1"/>
</dbReference>
<dbReference type="PANTHER" id="PTHR47234:SF3">
    <property type="entry name" value="SECRETIN_TONB SHORT N-TERMINAL DOMAIN-CONTAINING PROTEIN"/>
    <property type="match status" value="1"/>
</dbReference>
<evidence type="ECO:0000313" key="2">
    <source>
        <dbReference type="EMBL" id="SVC78380.1"/>
    </source>
</evidence>
<reference evidence="2" key="1">
    <citation type="submission" date="2018-05" db="EMBL/GenBank/DDBJ databases">
        <authorList>
            <person name="Lanie J.A."/>
            <person name="Ng W.-L."/>
            <person name="Kazmierczak K.M."/>
            <person name="Andrzejewski T.M."/>
            <person name="Davidsen T.M."/>
            <person name="Wayne K.J."/>
            <person name="Tettelin H."/>
            <person name="Glass J.I."/>
            <person name="Rusch D."/>
            <person name="Podicherti R."/>
            <person name="Tsui H.-C.T."/>
            <person name="Winkler M.E."/>
        </authorList>
    </citation>
    <scope>NUCLEOTIDE SEQUENCE</scope>
</reference>
<organism evidence="2">
    <name type="scientific">marine metagenome</name>
    <dbReference type="NCBI Taxonomy" id="408172"/>
    <lineage>
        <taxon>unclassified sequences</taxon>
        <taxon>metagenomes</taxon>
        <taxon>ecological metagenomes</taxon>
    </lineage>
</organism>
<accession>A0A382Q047</accession>
<feature type="non-terminal residue" evidence="2">
    <location>
        <position position="1"/>
    </location>
</feature>
<name>A0A382Q047_9ZZZZ</name>
<feature type="non-terminal residue" evidence="2">
    <location>
        <position position="338"/>
    </location>
</feature>
<protein>
    <recommendedName>
        <fullName evidence="3">TonB-dependent receptor-like beta-barrel domain-containing protein</fullName>
    </recommendedName>
</protein>
<dbReference type="SUPFAM" id="SSF56935">
    <property type="entry name" value="Porins"/>
    <property type="match status" value="1"/>
</dbReference>